<evidence type="ECO:0000313" key="3">
    <source>
        <dbReference type="Proteomes" id="UP000466442"/>
    </source>
</evidence>
<dbReference type="GO" id="GO:0005096">
    <property type="term" value="F:GTPase activator activity"/>
    <property type="evidence" value="ECO:0007669"/>
    <property type="project" value="InterPro"/>
</dbReference>
<feature type="compositionally biased region" description="Basic and acidic residues" evidence="1">
    <location>
        <begin position="1248"/>
        <end position="1264"/>
    </location>
</feature>
<dbReference type="PRINTS" id="PR01431">
    <property type="entry name" value="TUBERIN"/>
</dbReference>
<dbReference type="GO" id="GO:0051898">
    <property type="term" value="P:negative regulation of phosphatidylinositol 3-kinase/protein kinase B signal transduction"/>
    <property type="evidence" value="ECO:0007669"/>
    <property type="project" value="TreeGrafter"/>
</dbReference>
<feature type="compositionally biased region" description="Low complexity" evidence="1">
    <location>
        <begin position="1118"/>
        <end position="1128"/>
    </location>
</feature>
<dbReference type="SUPFAM" id="SSF111347">
    <property type="entry name" value="Rap/Ran-GAP"/>
    <property type="match status" value="1"/>
</dbReference>
<dbReference type="Proteomes" id="UP000466442">
    <property type="component" value="Unassembled WGS sequence"/>
</dbReference>
<dbReference type="InterPro" id="IPR018515">
    <property type="entry name" value="Tuberin-type_domain"/>
</dbReference>
<comment type="caution">
    <text evidence="2">The sequence shown here is derived from an EMBL/GenBank/DDBJ whole genome shotgun (WGS) entry which is preliminary data.</text>
</comment>
<dbReference type="Gene3D" id="1.25.10.10">
    <property type="entry name" value="Leucine-rich Repeat Variant"/>
    <property type="match status" value="1"/>
</dbReference>
<dbReference type="InterPro" id="IPR003913">
    <property type="entry name" value="Tuberin"/>
</dbReference>
<dbReference type="Pfam" id="PF02145">
    <property type="entry name" value="Rap_GAP"/>
    <property type="match status" value="1"/>
</dbReference>
<dbReference type="SUPFAM" id="SSF48371">
    <property type="entry name" value="ARM repeat"/>
    <property type="match status" value="1"/>
</dbReference>
<feature type="region of interest" description="Disordered" evidence="1">
    <location>
        <begin position="1230"/>
        <end position="1305"/>
    </location>
</feature>
<dbReference type="EMBL" id="WIXP02000015">
    <property type="protein sequence ID" value="KAF6199351.1"/>
    <property type="molecule type" value="Genomic_DNA"/>
</dbReference>
<reference evidence="2" key="1">
    <citation type="journal article" date="2021" name="Mol. Ecol. Resour.">
        <title>Apolygus lucorum genome provides insights into omnivorousness and mesophyll feeding.</title>
        <authorList>
            <person name="Liu Y."/>
            <person name="Liu H."/>
            <person name="Wang H."/>
            <person name="Huang T."/>
            <person name="Liu B."/>
            <person name="Yang B."/>
            <person name="Yin L."/>
            <person name="Li B."/>
            <person name="Zhang Y."/>
            <person name="Zhang S."/>
            <person name="Jiang F."/>
            <person name="Zhang X."/>
            <person name="Ren Y."/>
            <person name="Wang B."/>
            <person name="Wang S."/>
            <person name="Lu Y."/>
            <person name="Wu K."/>
            <person name="Fan W."/>
            <person name="Wang G."/>
        </authorList>
    </citation>
    <scope>NUCLEOTIDE SEQUENCE</scope>
    <source>
        <strain evidence="2">12Hb</strain>
    </source>
</reference>
<dbReference type="GO" id="GO:0033596">
    <property type="term" value="C:TSC1-TSC2 complex"/>
    <property type="evidence" value="ECO:0007669"/>
    <property type="project" value="InterPro"/>
</dbReference>
<dbReference type="Gene3D" id="3.40.50.11210">
    <property type="entry name" value="Rap/Ran-GAP"/>
    <property type="match status" value="1"/>
</dbReference>
<dbReference type="PROSITE" id="PS50085">
    <property type="entry name" value="RAPGAP"/>
    <property type="match status" value="1"/>
</dbReference>
<dbReference type="Pfam" id="PF11864">
    <property type="entry name" value="DUF3384"/>
    <property type="match status" value="1"/>
</dbReference>
<feature type="compositionally biased region" description="Basic and acidic residues" evidence="1">
    <location>
        <begin position="1103"/>
        <end position="1117"/>
    </location>
</feature>
<accession>A0A6A4J097</accession>
<dbReference type="FunFam" id="3.40.50.11210:FF:000007">
    <property type="entry name" value="Tuberous sclerosis 2"/>
    <property type="match status" value="1"/>
</dbReference>
<evidence type="ECO:0000313" key="2">
    <source>
        <dbReference type="EMBL" id="KAF6199351.1"/>
    </source>
</evidence>
<dbReference type="PANTHER" id="PTHR10063:SF0">
    <property type="entry name" value="TUBERIN"/>
    <property type="match status" value="1"/>
</dbReference>
<feature type="region of interest" description="Disordered" evidence="1">
    <location>
        <begin position="1102"/>
        <end position="1139"/>
    </location>
</feature>
<keyword evidence="3" id="KW-1185">Reference proteome</keyword>
<feature type="region of interest" description="Disordered" evidence="1">
    <location>
        <begin position="1334"/>
        <end position="1413"/>
    </location>
</feature>
<dbReference type="GO" id="GO:0046627">
    <property type="term" value="P:negative regulation of insulin receptor signaling pathway"/>
    <property type="evidence" value="ECO:0007669"/>
    <property type="project" value="TreeGrafter"/>
</dbReference>
<dbReference type="OrthoDB" id="5797019at2759"/>
<feature type="compositionally biased region" description="Polar residues" evidence="1">
    <location>
        <begin position="1690"/>
        <end position="1703"/>
    </location>
</feature>
<dbReference type="GO" id="GO:0051056">
    <property type="term" value="P:regulation of small GTPase mediated signal transduction"/>
    <property type="evidence" value="ECO:0007669"/>
    <property type="project" value="InterPro"/>
</dbReference>
<name>A0A6A4J097_APOLU</name>
<dbReference type="InterPro" id="IPR000331">
    <property type="entry name" value="Rap/Ran_GAP_dom"/>
</dbReference>
<dbReference type="InterPro" id="IPR024584">
    <property type="entry name" value="Tuberin_N"/>
</dbReference>
<dbReference type="GO" id="GO:0032007">
    <property type="term" value="P:negative regulation of TOR signaling"/>
    <property type="evidence" value="ECO:0007669"/>
    <property type="project" value="InterPro"/>
</dbReference>
<dbReference type="InterPro" id="IPR027107">
    <property type="entry name" value="Tuberin/Ral-act_asu"/>
</dbReference>
<dbReference type="InterPro" id="IPR016024">
    <property type="entry name" value="ARM-type_fold"/>
</dbReference>
<feature type="region of interest" description="Disordered" evidence="1">
    <location>
        <begin position="1673"/>
        <end position="1703"/>
    </location>
</feature>
<dbReference type="GO" id="GO:0005634">
    <property type="term" value="C:nucleus"/>
    <property type="evidence" value="ECO:0007669"/>
    <property type="project" value="InterPro"/>
</dbReference>
<dbReference type="InterPro" id="IPR011989">
    <property type="entry name" value="ARM-like"/>
</dbReference>
<evidence type="ECO:0000256" key="1">
    <source>
        <dbReference type="SAM" id="MobiDB-lite"/>
    </source>
</evidence>
<feature type="compositionally biased region" description="Low complexity" evidence="1">
    <location>
        <begin position="1265"/>
        <end position="1282"/>
    </location>
</feature>
<feature type="region of interest" description="Disordered" evidence="1">
    <location>
        <begin position="976"/>
        <end position="1015"/>
    </location>
</feature>
<protein>
    <submittedName>
        <fullName evidence="2">Uncharacterized protein</fullName>
    </submittedName>
</protein>
<feature type="compositionally biased region" description="Low complexity" evidence="1">
    <location>
        <begin position="1395"/>
        <end position="1407"/>
    </location>
</feature>
<dbReference type="Pfam" id="PF03542">
    <property type="entry name" value="Tuberin"/>
    <property type="match status" value="1"/>
</dbReference>
<dbReference type="GO" id="GO:0051726">
    <property type="term" value="P:regulation of cell cycle"/>
    <property type="evidence" value="ECO:0007669"/>
    <property type="project" value="TreeGrafter"/>
</dbReference>
<dbReference type="PANTHER" id="PTHR10063">
    <property type="entry name" value="TUBERIN"/>
    <property type="match status" value="1"/>
</dbReference>
<dbReference type="InterPro" id="IPR035974">
    <property type="entry name" value="Rap/Ran-GAP_sf"/>
</dbReference>
<organism evidence="2 3">
    <name type="scientific">Apolygus lucorum</name>
    <name type="common">Small green plant bug</name>
    <name type="synonym">Lygocoris lucorum</name>
    <dbReference type="NCBI Taxonomy" id="248454"/>
    <lineage>
        <taxon>Eukaryota</taxon>
        <taxon>Metazoa</taxon>
        <taxon>Ecdysozoa</taxon>
        <taxon>Arthropoda</taxon>
        <taxon>Hexapoda</taxon>
        <taxon>Insecta</taxon>
        <taxon>Pterygota</taxon>
        <taxon>Neoptera</taxon>
        <taxon>Paraneoptera</taxon>
        <taxon>Hemiptera</taxon>
        <taxon>Heteroptera</taxon>
        <taxon>Panheteroptera</taxon>
        <taxon>Cimicomorpha</taxon>
        <taxon>Miridae</taxon>
        <taxon>Mirini</taxon>
        <taxon>Apolygus</taxon>
    </lineage>
</organism>
<proteinExistence type="predicted"/>
<sequence>MEESLNLYNKNKSNRKKCLISPVPVVLFSHVAAIRDVLQKSNPGACRFRDDFILTPEIEKEISSESSVATRIKALKELNEIVLKDRLEENAVGKFWCLVEDLLKENVSKENRHFAFSFFRSLIQGQWDKLGIMRAQFFKAIKAHNIADDLGPRLELLQSLTDSGKTITYFEEEIGFFLLELMSPCISGGKEIELLGIIINVIKYHASYIDEDVMTGIMRSVCVLCCKSTNEKVVLSCLQVFDAVVCYSELPIDSLPAFISTLCRAVNLEVYCHQSWKIMKNLMGTHLGHSSLCTMLGILKSDNSLSDPGLLRGAIFYINMVLWSSGRIKKLEVTPTAVLPSYITALRCQHNLVMYEVILGLQRLVSSQGNYLLNPSWSFIIQIISMVLEHIDRSERCDAVNILSRQLHDTLSSIEDLIETNAFKGSPSPVYAIISKCYKSRPETSVERLIKYYSTTLSPVQEDWLSRLDALITRFYDDEDRSSVRLKVLSLLCEIVSTNRLLFEKQLVKMVLDHLKDVADEPDLTIRVSATNLLVDLFLNSRPEYAIDVIVVLEKILNRAVDRKIRVREEEAEDIKNAAHGLIQGFTTTMYRSNPTPAIKAFLLMTSHLNSHYDQPEYMNQVSSVRNMILESLVHLRADSFYRVGVLGHDPLYSMFLMAHAPPDTGKVKLPPLTPVLRNPLLPEFHQSQSFELTASEELNEHYEVTGCDVLHTLSIASATKAIVKALKGETDWKVMLMILRELPIMLQNRALFVTEPELLRQKSDLQIDCVATAICAMICDRGLCLPDKLVNTPPKFTRSDFQSYVFPVLAALIPYQTHLEPSLQQRIIKCLECVGLSSRCSKLCVNALTICTLEMRDAMVKLLPEVLLNLSKISATVHIAIPILEFLSTLTQLPNLFANFVQDQYMSVFAISLPYTNPFKYNHYTVSLAHHVIAAWFLKCRLPFRRDFVKFITTGLKANILVPFEEGRMMVREEIVNEDSSNRKRSSSLTEQGSRRRHQLSSISRPQPPPIDNMQMSFHKELTETCIDLMAMYTYSTCSPVPKRQNTAEMVLNGGKSMTWLLGHKLITVTTSGCTLKALKHGLCDRCYQICRVEPRYALSKDGSEDKKSSKSENKSSESNASTSSTGPNTPDEEKTAFPEPEQAKIDQLIYGKSQEHQVCACWCKGWAEILVQRPTGSMSWSMRLQNEPHSVHWKDWKDNSNSDISTLFIPGKNEEIYIAKDRDRLQERVGSDPVSIPQSPIRRNVHHDMDDFDLIHDEEGSGRSRNPVRRSNSSPEMSSSWKNPLLNPDLEGDLGDSKKKQNYSKDMRVNCEAIPEEVGTTPPSVEAVLLSQDTHSDKKAPDPISPGLSKEAESRGPDPASLPPLAFKRDRGHTISVMSPARKPGRDWDLGNSKSQTSSSSSSSSKLKDNPRITSGVNPAFVFLQLYHSACFGCPHEKPILLNNATHTNAIKNLNWIPPYEAHRIGVLYVGPGQVNSEVDILRNEYGSPRYIQFLQRLGTLINLAEADRQQVFLGGLQTNGEDGKFSYMWQDDVMQVIFHVATLMPNHPNDPKGNKKKLHIGNNFATIVYNDSGEDFNFQILKAQFNYAVVVVEPLEHGTNQVKVQVRDELVTHMCHTDYKVISDQSVAILARQLALHCNLAAIVVSKSKQEPYASNWLERLRQIKRILSKTSEDRPPARASSHHGSDNLNTNIQDFTEYT</sequence>
<gene>
    <name evidence="2" type="ORF">GE061_007377</name>
</gene>
<dbReference type="GO" id="GO:0030178">
    <property type="term" value="P:negative regulation of Wnt signaling pathway"/>
    <property type="evidence" value="ECO:0007669"/>
    <property type="project" value="TreeGrafter"/>
</dbReference>